<keyword evidence="4 9" id="KW-0963">Cytoplasm</keyword>
<comment type="function">
    <text evidence="9">Transaldolase is important for the balance of metabolites in the pentose-phosphate pathway.</text>
</comment>
<dbReference type="UniPathway" id="UPA00115">
    <property type="reaction ID" value="UER00414"/>
</dbReference>
<comment type="pathway">
    <text evidence="2 9">Carbohydrate degradation; pentose phosphate pathway; D-glyceraldehyde 3-phosphate and beta-D-fructose 6-phosphate from D-ribose 5-phosphate and D-xylulose 5-phosphate (non-oxidative stage): step 2/3.</text>
</comment>
<accession>A0A369TEX5</accession>
<comment type="similarity">
    <text evidence="3 9">Belongs to the transaldolase family. Type 3B subfamily.</text>
</comment>
<dbReference type="EC" id="2.2.1.2" evidence="9"/>
<keyword evidence="5 9" id="KW-0808">Transferase</keyword>
<dbReference type="Proteomes" id="UP000253941">
    <property type="component" value="Unassembled WGS sequence"/>
</dbReference>
<name>A0A369TEX5_9PROT</name>
<dbReference type="GO" id="GO:0042182">
    <property type="term" value="P:ketone catabolic process"/>
    <property type="evidence" value="ECO:0007669"/>
    <property type="project" value="UniProtKB-ARBA"/>
</dbReference>
<keyword evidence="11" id="KW-1185">Reference proteome</keyword>
<organism evidence="10 11">
    <name type="scientific">Ferruginivarius sediminum</name>
    <dbReference type="NCBI Taxonomy" id="2661937"/>
    <lineage>
        <taxon>Bacteria</taxon>
        <taxon>Pseudomonadati</taxon>
        <taxon>Pseudomonadota</taxon>
        <taxon>Alphaproteobacteria</taxon>
        <taxon>Rhodospirillales</taxon>
        <taxon>Rhodospirillaceae</taxon>
        <taxon>Ferruginivarius</taxon>
    </lineage>
</organism>
<dbReference type="CDD" id="cd00956">
    <property type="entry name" value="Transaldolase_FSA"/>
    <property type="match status" value="1"/>
</dbReference>
<evidence type="ECO:0000256" key="2">
    <source>
        <dbReference type="ARBA" id="ARBA00004857"/>
    </source>
</evidence>
<feature type="active site" description="Schiff-base intermediate with substrate" evidence="9">
    <location>
        <position position="83"/>
    </location>
</feature>
<evidence type="ECO:0000256" key="9">
    <source>
        <dbReference type="HAMAP-Rule" id="MF_00494"/>
    </source>
</evidence>
<evidence type="ECO:0000256" key="1">
    <source>
        <dbReference type="ARBA" id="ARBA00004496"/>
    </source>
</evidence>
<dbReference type="AlphaFoldDB" id="A0A369TEX5"/>
<evidence type="ECO:0000313" key="10">
    <source>
        <dbReference type="EMBL" id="RDD62925.1"/>
    </source>
</evidence>
<dbReference type="FunFam" id="3.20.20.70:FF:000018">
    <property type="entry name" value="Probable transaldolase"/>
    <property type="match status" value="1"/>
</dbReference>
<evidence type="ECO:0000256" key="3">
    <source>
        <dbReference type="ARBA" id="ARBA00005740"/>
    </source>
</evidence>
<evidence type="ECO:0000256" key="5">
    <source>
        <dbReference type="ARBA" id="ARBA00022679"/>
    </source>
</evidence>
<keyword evidence="7 9" id="KW-0704">Schiff base</keyword>
<dbReference type="InterPro" id="IPR013785">
    <property type="entry name" value="Aldolase_TIM"/>
</dbReference>
<evidence type="ECO:0000256" key="7">
    <source>
        <dbReference type="ARBA" id="ARBA00023270"/>
    </source>
</evidence>
<evidence type="ECO:0000313" key="11">
    <source>
        <dbReference type="Proteomes" id="UP000253941"/>
    </source>
</evidence>
<dbReference type="GO" id="GO:0006098">
    <property type="term" value="P:pentose-phosphate shunt"/>
    <property type="evidence" value="ECO:0007669"/>
    <property type="project" value="UniProtKB-UniRule"/>
</dbReference>
<dbReference type="InterPro" id="IPR018225">
    <property type="entry name" value="Transaldolase_AS"/>
</dbReference>
<dbReference type="RefSeq" id="WP_114580875.1">
    <property type="nucleotide sequence ID" value="NZ_QPMH01000003.1"/>
</dbReference>
<gene>
    <name evidence="10" type="primary">fsa</name>
    <name evidence="9" type="synonym">tal</name>
    <name evidence="10" type="ORF">DRB17_03885</name>
</gene>
<reference evidence="10 11" key="1">
    <citation type="submission" date="2018-07" db="EMBL/GenBank/DDBJ databases">
        <title>Venubactetium sediminum gen. nov., sp. nov., isolated from a marine solar saltern.</title>
        <authorList>
            <person name="Wang S."/>
        </authorList>
    </citation>
    <scope>NUCLEOTIDE SEQUENCE [LARGE SCALE GENOMIC DNA]</scope>
    <source>
        <strain evidence="10 11">WD2A32</strain>
    </source>
</reference>
<dbReference type="HAMAP" id="MF_00494">
    <property type="entry name" value="Transaldolase_3b"/>
    <property type="match status" value="1"/>
</dbReference>
<protein>
    <recommendedName>
        <fullName evidence="9">Probable transaldolase</fullName>
        <ecNumber evidence="9">2.2.1.2</ecNumber>
    </recommendedName>
</protein>
<dbReference type="PANTHER" id="PTHR10683:SF40">
    <property type="entry name" value="FRUCTOSE-6-PHOSPHATE ALDOLASE 1-RELATED"/>
    <property type="match status" value="1"/>
</dbReference>
<evidence type="ECO:0000256" key="8">
    <source>
        <dbReference type="ARBA" id="ARBA00048810"/>
    </source>
</evidence>
<keyword evidence="6 9" id="KW-0570">Pentose shunt</keyword>
<dbReference type="InterPro" id="IPR004731">
    <property type="entry name" value="Transaldolase_3B/F6P_aldolase"/>
</dbReference>
<dbReference type="Gene3D" id="3.20.20.70">
    <property type="entry name" value="Aldolase class I"/>
    <property type="match status" value="1"/>
</dbReference>
<dbReference type="Pfam" id="PF00923">
    <property type="entry name" value="TAL_FSA"/>
    <property type="match status" value="1"/>
</dbReference>
<sequence>MKFFIDTADIAEIRDLAATGLVDGVTTNPSLVSKTGRDFFEVLAEICDIVPGPVSAEVTATDHETIVQEGRVLSKVADNIVVKTPLTPDGLKACKALSDEGIPINVTLCFSAAQAILAAKAGATYISPFVGRLDDIGNDGMALIAEIAEIYNAQPHIETEILVASVRHSVHVVEAAKMGAHVATLPPKVLRQMFKHPLTDKGLADFLADWEKTGQTILNRKQPGQAAE</sequence>
<comment type="caution">
    <text evidence="10">The sequence shown here is derived from an EMBL/GenBank/DDBJ whole genome shotgun (WGS) entry which is preliminary data.</text>
</comment>
<dbReference type="PANTHER" id="PTHR10683">
    <property type="entry name" value="TRANSALDOLASE"/>
    <property type="match status" value="1"/>
</dbReference>
<dbReference type="GO" id="GO:0004801">
    <property type="term" value="F:transaldolase activity"/>
    <property type="evidence" value="ECO:0007669"/>
    <property type="project" value="UniProtKB-UniRule"/>
</dbReference>
<dbReference type="InterPro" id="IPR022999">
    <property type="entry name" value="Transaldolase_3B"/>
</dbReference>
<dbReference type="PROSITE" id="PS01054">
    <property type="entry name" value="TRANSALDOLASE_1"/>
    <property type="match status" value="1"/>
</dbReference>
<dbReference type="GO" id="GO:0005737">
    <property type="term" value="C:cytoplasm"/>
    <property type="evidence" value="ECO:0007669"/>
    <property type="project" value="UniProtKB-SubCell"/>
</dbReference>
<evidence type="ECO:0000256" key="4">
    <source>
        <dbReference type="ARBA" id="ARBA00022490"/>
    </source>
</evidence>
<dbReference type="InterPro" id="IPR001585">
    <property type="entry name" value="TAL/FSA"/>
</dbReference>
<comment type="catalytic activity">
    <reaction evidence="8 9">
        <text>D-sedoheptulose 7-phosphate + D-glyceraldehyde 3-phosphate = D-erythrose 4-phosphate + beta-D-fructose 6-phosphate</text>
        <dbReference type="Rhea" id="RHEA:17053"/>
        <dbReference type="ChEBI" id="CHEBI:16897"/>
        <dbReference type="ChEBI" id="CHEBI:57483"/>
        <dbReference type="ChEBI" id="CHEBI:57634"/>
        <dbReference type="ChEBI" id="CHEBI:59776"/>
        <dbReference type="EC" id="2.2.1.2"/>
    </reaction>
</comment>
<dbReference type="SUPFAM" id="SSF51569">
    <property type="entry name" value="Aldolase"/>
    <property type="match status" value="1"/>
</dbReference>
<evidence type="ECO:0000256" key="6">
    <source>
        <dbReference type="ARBA" id="ARBA00023126"/>
    </source>
</evidence>
<dbReference type="GO" id="GO:0016832">
    <property type="term" value="F:aldehyde-lyase activity"/>
    <property type="evidence" value="ECO:0007669"/>
    <property type="project" value="InterPro"/>
</dbReference>
<dbReference type="EMBL" id="QPMH01000003">
    <property type="protein sequence ID" value="RDD62925.1"/>
    <property type="molecule type" value="Genomic_DNA"/>
</dbReference>
<comment type="subcellular location">
    <subcellularLocation>
        <location evidence="1 9">Cytoplasm</location>
    </subcellularLocation>
</comment>
<dbReference type="GO" id="GO:0005975">
    <property type="term" value="P:carbohydrate metabolic process"/>
    <property type="evidence" value="ECO:0007669"/>
    <property type="project" value="InterPro"/>
</dbReference>
<dbReference type="NCBIfam" id="TIGR00875">
    <property type="entry name" value="fsa_talC_mipB"/>
    <property type="match status" value="1"/>
</dbReference>
<dbReference type="InterPro" id="IPR033919">
    <property type="entry name" value="TSA/FSA_arc/bac"/>
</dbReference>
<proteinExistence type="inferred from homology"/>